<dbReference type="GO" id="GO:0020037">
    <property type="term" value="F:heme binding"/>
    <property type="evidence" value="ECO:0007669"/>
    <property type="project" value="InterPro"/>
</dbReference>
<reference evidence="3 4" key="1">
    <citation type="submission" date="2020-08" db="EMBL/GenBank/DDBJ databases">
        <title>Genomic Encyclopedia of Type Strains, Phase IV (KMG-IV): sequencing the most valuable type-strain genomes for metagenomic binning, comparative biology and taxonomic classification.</title>
        <authorList>
            <person name="Goeker M."/>
        </authorList>
    </citation>
    <scope>NUCLEOTIDE SEQUENCE [LARGE SCALE GENOMIC DNA]</scope>
    <source>
        <strain evidence="3 4">DSM 17507</strain>
    </source>
</reference>
<gene>
    <name evidence="3" type="ORF">GGR37_002500</name>
</gene>
<protein>
    <submittedName>
        <fullName evidence="3">Cytochrome P450</fullName>
    </submittedName>
</protein>
<evidence type="ECO:0000313" key="3">
    <source>
        <dbReference type="EMBL" id="MBB4614214.1"/>
    </source>
</evidence>
<dbReference type="Pfam" id="PF00067">
    <property type="entry name" value="p450"/>
    <property type="match status" value="1"/>
</dbReference>
<dbReference type="GO" id="GO:0016705">
    <property type="term" value="F:oxidoreductase activity, acting on paired donors, with incorporation or reduction of molecular oxygen"/>
    <property type="evidence" value="ECO:0007669"/>
    <property type="project" value="InterPro"/>
</dbReference>
<keyword evidence="2" id="KW-0479">Metal-binding</keyword>
<dbReference type="PANTHER" id="PTHR46696">
    <property type="entry name" value="P450, PUTATIVE (EUROFUNG)-RELATED"/>
    <property type="match status" value="1"/>
</dbReference>
<dbReference type="EMBL" id="JACHOA010000004">
    <property type="protein sequence ID" value="MBB4614214.1"/>
    <property type="molecule type" value="Genomic_DNA"/>
</dbReference>
<keyword evidence="2" id="KW-0560">Oxidoreductase</keyword>
<dbReference type="PRINTS" id="PR00359">
    <property type="entry name" value="BP450"/>
</dbReference>
<keyword evidence="2" id="KW-0503">Monooxygenase</keyword>
<dbReference type="Gene3D" id="1.10.630.10">
    <property type="entry name" value="Cytochrome P450"/>
    <property type="match status" value="1"/>
</dbReference>
<evidence type="ECO:0000256" key="1">
    <source>
        <dbReference type="ARBA" id="ARBA00010617"/>
    </source>
</evidence>
<dbReference type="PANTHER" id="PTHR46696:SF6">
    <property type="entry name" value="P450, PUTATIVE (EUROFUNG)-RELATED"/>
    <property type="match status" value="1"/>
</dbReference>
<dbReference type="GO" id="GO:0004497">
    <property type="term" value="F:monooxygenase activity"/>
    <property type="evidence" value="ECO:0007669"/>
    <property type="project" value="UniProtKB-KW"/>
</dbReference>
<keyword evidence="4" id="KW-1185">Reference proteome</keyword>
<comment type="caution">
    <text evidence="3">The sequence shown here is derived from an EMBL/GenBank/DDBJ whole genome shotgun (WGS) entry which is preliminary data.</text>
</comment>
<sequence length="429" mass="47699">MYAKPKAMPFKAKGQTGELLMGGASFSTVEKPDHVPADRVVDFDYMHPKGIEDGTVYDVLRALQSGPDIVWTPHNGGHWVVTRFDDVKWVQENFAIFSHEEFTIPREASPVKMPPLTVDPPLHARYRAVLNPFFTPKKVGEMTEQARALTNELIDKVIDKGACDFRAEFSEVMPPAMFLGIVDLPADKREQFIKWGKAFMHADSGAARQAALGPIVAYLSGVIDERYAAGGEDMLAAIARWRDNPRFGGEHEVMGMALLVYFGGLDTVTNLLSFVAWHLAENPGHQRRLREDPAIIPAAAEEYFRRFGLSNTGRLILSDVERDGVTMKAGEMVMVPIGASSIDDRRYADPFTVDFDREGNFAPGGGSHNTFGNGPHKCVGQPLARAELRVFLEEWVKRIPDFRLDPERPPVSHMGSVNGVTSLHLVWDK</sequence>
<dbReference type="SUPFAM" id="SSF48264">
    <property type="entry name" value="Cytochrome P450"/>
    <property type="match status" value="1"/>
</dbReference>
<name>A0A7W7ABZ0_9SPHN</name>
<dbReference type="InterPro" id="IPR001128">
    <property type="entry name" value="Cyt_P450"/>
</dbReference>
<keyword evidence="2" id="KW-0408">Iron</keyword>
<evidence type="ECO:0000313" key="4">
    <source>
        <dbReference type="Proteomes" id="UP000538566"/>
    </source>
</evidence>
<accession>A0A7W7ABZ0</accession>
<dbReference type="InterPro" id="IPR017972">
    <property type="entry name" value="Cyt_P450_CS"/>
</dbReference>
<keyword evidence="2" id="KW-0349">Heme</keyword>
<dbReference type="AlphaFoldDB" id="A0A7W7ABZ0"/>
<proteinExistence type="inferred from homology"/>
<organism evidence="3 4">
    <name type="scientific">Novosphingobium taihuense</name>
    <dbReference type="NCBI Taxonomy" id="260085"/>
    <lineage>
        <taxon>Bacteria</taxon>
        <taxon>Pseudomonadati</taxon>
        <taxon>Pseudomonadota</taxon>
        <taxon>Alphaproteobacteria</taxon>
        <taxon>Sphingomonadales</taxon>
        <taxon>Sphingomonadaceae</taxon>
        <taxon>Novosphingobium</taxon>
    </lineage>
</organism>
<dbReference type="InterPro" id="IPR002397">
    <property type="entry name" value="Cyt_P450_B"/>
</dbReference>
<dbReference type="InterPro" id="IPR036396">
    <property type="entry name" value="Cyt_P450_sf"/>
</dbReference>
<evidence type="ECO:0000256" key="2">
    <source>
        <dbReference type="RuleBase" id="RU000461"/>
    </source>
</evidence>
<dbReference type="RefSeq" id="WP_246415653.1">
    <property type="nucleotide sequence ID" value="NZ_JACHOA010000004.1"/>
</dbReference>
<dbReference type="CDD" id="cd11035">
    <property type="entry name" value="P450cam-like"/>
    <property type="match status" value="1"/>
</dbReference>
<comment type="similarity">
    <text evidence="1 2">Belongs to the cytochrome P450 family.</text>
</comment>
<dbReference type="Proteomes" id="UP000538566">
    <property type="component" value="Unassembled WGS sequence"/>
</dbReference>
<dbReference type="GO" id="GO:0005506">
    <property type="term" value="F:iron ion binding"/>
    <property type="evidence" value="ECO:0007669"/>
    <property type="project" value="InterPro"/>
</dbReference>
<dbReference type="PROSITE" id="PS00086">
    <property type="entry name" value="CYTOCHROME_P450"/>
    <property type="match status" value="1"/>
</dbReference>